<feature type="transmembrane region" description="Helical" evidence="1">
    <location>
        <begin position="417"/>
        <end position="444"/>
    </location>
</feature>
<keyword evidence="4" id="KW-1185">Reference proteome</keyword>
<keyword evidence="1" id="KW-0472">Membrane</keyword>
<dbReference type="Proteomes" id="UP000602745">
    <property type="component" value="Unassembled WGS sequence"/>
</dbReference>
<dbReference type="PANTHER" id="PTHR35342:SF5">
    <property type="entry name" value="TRICARBOXYLIC TRANSPORT PROTEIN"/>
    <property type="match status" value="1"/>
</dbReference>
<dbReference type="EMBL" id="BMCP01000001">
    <property type="protein sequence ID" value="GGE31138.1"/>
    <property type="molecule type" value="Genomic_DNA"/>
</dbReference>
<feature type="transmembrane region" description="Helical" evidence="1">
    <location>
        <begin position="323"/>
        <end position="344"/>
    </location>
</feature>
<accession>A0A8J2YB28</accession>
<dbReference type="Pfam" id="PF01970">
    <property type="entry name" value="TctA"/>
    <property type="match status" value="1"/>
</dbReference>
<keyword evidence="1" id="KW-1133">Transmembrane helix</keyword>
<feature type="transmembrane region" description="Helical" evidence="1">
    <location>
        <begin position="356"/>
        <end position="379"/>
    </location>
</feature>
<evidence type="ECO:0000313" key="4">
    <source>
        <dbReference type="Proteomes" id="UP000602745"/>
    </source>
</evidence>
<evidence type="ECO:0000259" key="2">
    <source>
        <dbReference type="Pfam" id="PF01970"/>
    </source>
</evidence>
<dbReference type="RefSeq" id="WP_188408158.1">
    <property type="nucleotide sequence ID" value="NZ_BMCP01000001.1"/>
</dbReference>
<feature type="transmembrane region" description="Helical" evidence="1">
    <location>
        <begin position="391"/>
        <end position="410"/>
    </location>
</feature>
<proteinExistence type="predicted"/>
<feature type="transmembrane region" description="Helical" evidence="1">
    <location>
        <begin position="260"/>
        <end position="283"/>
    </location>
</feature>
<evidence type="ECO:0000256" key="1">
    <source>
        <dbReference type="SAM" id="Phobius"/>
    </source>
</evidence>
<feature type="transmembrane region" description="Helical" evidence="1">
    <location>
        <begin position="168"/>
        <end position="185"/>
    </location>
</feature>
<comment type="caution">
    <text evidence="3">The sequence shown here is derived from an EMBL/GenBank/DDBJ whole genome shotgun (WGS) entry which is preliminary data.</text>
</comment>
<sequence>MSLDYLWQGFEIAFRFENLLYAVVGCFVGTLVGALPALGPVTAIALLLPIAYTSNVPVDSTLILLAAIYYGCDYGGRITSILVNVPGDTGAVVTAFDGYPMARKGRAKDALAISAITSFVGGILAVIGLTAFAPMLAKLAIRFGPAEYFVLILFAFSTLTSFAGEQPVKAILGCALGSLLATVGLDPTTGAYRFTFNEPQLYEGIDMVAFIIGLFAIAEILLVLASDEKRMQAPIAYEGRISISADEAKACVGPTLRGSFIGFIAGILPGAGSTIASMLSYSIEKQLGDRNGTFGHGDIRGVAGPEAANNGSAGGSFAPMLTLGVPGSATTAVMLGALLLYNVQPGPQIFITQPDLVGALIASMYVGNVILLIMNLPMIGLFVRMVSVPNWILMPTILALGFIGVYSVFLSVLSMMLMLAIGVVGFILRATGFGVAPIMLGFVLGKILETNLRNGLATSNGDVTYFFSSVTSQILWVLILAVLVLPPIFKWRRALKEATARTAAPQPEA</sequence>
<feature type="transmembrane region" description="Helical" evidence="1">
    <location>
        <begin position="139"/>
        <end position="156"/>
    </location>
</feature>
<feature type="transmembrane region" description="Helical" evidence="1">
    <location>
        <begin position="464"/>
        <end position="485"/>
    </location>
</feature>
<feature type="transmembrane region" description="Helical" evidence="1">
    <location>
        <begin position="20"/>
        <end position="48"/>
    </location>
</feature>
<dbReference type="InterPro" id="IPR002823">
    <property type="entry name" value="DUF112_TM"/>
</dbReference>
<feature type="domain" description="DUF112" evidence="2">
    <location>
        <begin position="19"/>
        <end position="440"/>
    </location>
</feature>
<evidence type="ECO:0000313" key="3">
    <source>
        <dbReference type="EMBL" id="GGE31138.1"/>
    </source>
</evidence>
<reference evidence="3" key="1">
    <citation type="journal article" date="2014" name="Int. J. Syst. Evol. Microbiol.">
        <title>Complete genome sequence of Corynebacterium casei LMG S-19264T (=DSM 44701T), isolated from a smear-ripened cheese.</title>
        <authorList>
            <consortium name="US DOE Joint Genome Institute (JGI-PGF)"/>
            <person name="Walter F."/>
            <person name="Albersmeier A."/>
            <person name="Kalinowski J."/>
            <person name="Ruckert C."/>
        </authorList>
    </citation>
    <scope>NUCLEOTIDE SEQUENCE</scope>
    <source>
        <strain evidence="3">CCM 7684</strain>
    </source>
</reference>
<protein>
    <submittedName>
        <fullName evidence="3">Tripartite tricarboxylate transporter TctA</fullName>
    </submittedName>
</protein>
<feature type="transmembrane region" description="Helical" evidence="1">
    <location>
        <begin position="110"/>
        <end position="133"/>
    </location>
</feature>
<feature type="transmembrane region" description="Helical" evidence="1">
    <location>
        <begin position="205"/>
        <end position="225"/>
    </location>
</feature>
<gene>
    <name evidence="3" type="ORF">GCM10007276_05420</name>
</gene>
<keyword evidence="1" id="KW-0812">Transmembrane</keyword>
<reference evidence="3" key="2">
    <citation type="submission" date="2020-09" db="EMBL/GenBank/DDBJ databases">
        <authorList>
            <person name="Sun Q."/>
            <person name="Sedlacek I."/>
        </authorList>
    </citation>
    <scope>NUCLEOTIDE SEQUENCE</scope>
    <source>
        <strain evidence="3">CCM 7684</strain>
    </source>
</reference>
<name>A0A8J2YB28_9RHOB</name>
<dbReference type="PANTHER" id="PTHR35342">
    <property type="entry name" value="TRICARBOXYLIC TRANSPORT PROTEIN"/>
    <property type="match status" value="1"/>
</dbReference>
<dbReference type="AlphaFoldDB" id="A0A8J2YB28"/>
<organism evidence="3 4">
    <name type="scientific">Agaricicola taiwanensis</name>
    <dbReference type="NCBI Taxonomy" id="591372"/>
    <lineage>
        <taxon>Bacteria</taxon>
        <taxon>Pseudomonadati</taxon>
        <taxon>Pseudomonadota</taxon>
        <taxon>Alphaproteobacteria</taxon>
        <taxon>Rhodobacterales</taxon>
        <taxon>Paracoccaceae</taxon>
        <taxon>Agaricicola</taxon>
    </lineage>
</organism>